<protein>
    <submittedName>
        <fullName evidence="1">Uncharacterized protein</fullName>
    </submittedName>
</protein>
<name>A0A8X8DJH5_POPTO</name>
<comment type="caution">
    <text evidence="1">The sequence shown here is derived from an EMBL/GenBank/DDBJ whole genome shotgun (WGS) entry which is preliminary data.</text>
</comment>
<keyword evidence="2" id="KW-1185">Reference proteome</keyword>
<sequence>MLTWTGLMDDQEGSWPRSVTSIAFRMGAGLRDKTIRHPTSEKNEITCEQVPINMEHTTRFLLRAQIVRVYEVYGSLVSPRAVKTAVEAFAELLPDHSF</sequence>
<accession>A0A8X8DJH5</accession>
<dbReference type="AlphaFoldDB" id="A0A8X8DJH5"/>
<evidence type="ECO:0000313" key="2">
    <source>
        <dbReference type="Proteomes" id="UP000886885"/>
    </source>
</evidence>
<evidence type="ECO:0000313" key="1">
    <source>
        <dbReference type="EMBL" id="KAG6793106.1"/>
    </source>
</evidence>
<dbReference type="Proteomes" id="UP000886885">
    <property type="component" value="Chromosome 1A"/>
</dbReference>
<reference evidence="1" key="1">
    <citation type="journal article" date="2020" name="bioRxiv">
        <title>Hybrid origin of Populus tomentosa Carr. identified through genome sequencing and phylogenomic analysis.</title>
        <authorList>
            <person name="An X."/>
            <person name="Gao K."/>
            <person name="Chen Z."/>
            <person name="Li J."/>
            <person name="Yang X."/>
            <person name="Yang X."/>
            <person name="Zhou J."/>
            <person name="Guo T."/>
            <person name="Zhao T."/>
            <person name="Huang S."/>
            <person name="Miao D."/>
            <person name="Khan W.U."/>
            <person name="Rao P."/>
            <person name="Ye M."/>
            <person name="Lei B."/>
            <person name="Liao W."/>
            <person name="Wang J."/>
            <person name="Ji L."/>
            <person name="Li Y."/>
            <person name="Guo B."/>
            <person name="Mustafa N.S."/>
            <person name="Li S."/>
            <person name="Yun Q."/>
            <person name="Keller S.R."/>
            <person name="Mao J."/>
            <person name="Zhang R."/>
            <person name="Strauss S.H."/>
        </authorList>
    </citation>
    <scope>NUCLEOTIDE SEQUENCE</scope>
    <source>
        <strain evidence="1">GM15</strain>
        <tissue evidence="1">Leaf</tissue>
    </source>
</reference>
<organism evidence="1 2">
    <name type="scientific">Populus tomentosa</name>
    <name type="common">Chinese white poplar</name>
    <dbReference type="NCBI Taxonomy" id="118781"/>
    <lineage>
        <taxon>Eukaryota</taxon>
        <taxon>Viridiplantae</taxon>
        <taxon>Streptophyta</taxon>
        <taxon>Embryophyta</taxon>
        <taxon>Tracheophyta</taxon>
        <taxon>Spermatophyta</taxon>
        <taxon>Magnoliopsida</taxon>
        <taxon>eudicotyledons</taxon>
        <taxon>Gunneridae</taxon>
        <taxon>Pentapetalae</taxon>
        <taxon>rosids</taxon>
        <taxon>fabids</taxon>
        <taxon>Malpighiales</taxon>
        <taxon>Salicaceae</taxon>
        <taxon>Saliceae</taxon>
        <taxon>Populus</taxon>
    </lineage>
</organism>
<dbReference type="EMBL" id="JAAWWB010000001">
    <property type="protein sequence ID" value="KAG6793106.1"/>
    <property type="molecule type" value="Genomic_DNA"/>
</dbReference>
<gene>
    <name evidence="1" type="ORF">POTOM_002296</name>
</gene>
<proteinExistence type="predicted"/>